<dbReference type="AlphaFoldDB" id="A0A1F8CL42"/>
<evidence type="ECO:0000256" key="1">
    <source>
        <dbReference type="SAM" id="Coils"/>
    </source>
</evidence>
<gene>
    <name evidence="2" type="ORF">A2188_00515</name>
</gene>
<reference evidence="2 3" key="1">
    <citation type="journal article" date="2016" name="Nat. Commun.">
        <title>Thousands of microbial genomes shed light on interconnected biogeochemical processes in an aquifer system.</title>
        <authorList>
            <person name="Anantharaman K."/>
            <person name="Brown C.T."/>
            <person name="Hug L.A."/>
            <person name="Sharon I."/>
            <person name="Castelle C.J."/>
            <person name="Probst A.J."/>
            <person name="Thomas B.C."/>
            <person name="Singh A."/>
            <person name="Wilkins M.J."/>
            <person name="Karaoz U."/>
            <person name="Brodie E.L."/>
            <person name="Williams K.H."/>
            <person name="Hubbard S.S."/>
            <person name="Banfield J.F."/>
        </authorList>
    </citation>
    <scope>NUCLEOTIDE SEQUENCE [LARGE SCALE GENOMIC DNA]</scope>
</reference>
<name>A0A1F8CL42_9BACT</name>
<feature type="coiled-coil region" evidence="1">
    <location>
        <begin position="4"/>
        <end position="31"/>
    </location>
</feature>
<dbReference type="EMBL" id="MGHU01000037">
    <property type="protein sequence ID" value="OGM76982.1"/>
    <property type="molecule type" value="Genomic_DNA"/>
</dbReference>
<dbReference type="SUPFAM" id="SSF82607">
    <property type="entry name" value="YbaB-like"/>
    <property type="match status" value="1"/>
</dbReference>
<evidence type="ECO:0000313" key="2">
    <source>
        <dbReference type="EMBL" id="OGM76982.1"/>
    </source>
</evidence>
<protein>
    <recommendedName>
        <fullName evidence="4">Nucleoid-associated protein, YbaB/EbfC family</fullName>
    </recommendedName>
</protein>
<comment type="caution">
    <text evidence="2">The sequence shown here is derived from an EMBL/GenBank/DDBJ whole genome shotgun (WGS) entry which is preliminary data.</text>
</comment>
<keyword evidence="1" id="KW-0175">Coiled coil</keyword>
<evidence type="ECO:0008006" key="4">
    <source>
        <dbReference type="Google" id="ProtNLM"/>
    </source>
</evidence>
<evidence type="ECO:0000313" key="3">
    <source>
        <dbReference type="Proteomes" id="UP000179241"/>
    </source>
</evidence>
<dbReference type="Proteomes" id="UP000179241">
    <property type="component" value="Unassembled WGS sequence"/>
</dbReference>
<dbReference type="InterPro" id="IPR036894">
    <property type="entry name" value="YbaB-like_sf"/>
</dbReference>
<organism evidence="2 3">
    <name type="scientific">Candidatus Woesebacteria bacterium RIFOXYA1_FULL_43_9</name>
    <dbReference type="NCBI Taxonomy" id="1802534"/>
    <lineage>
        <taxon>Bacteria</taxon>
        <taxon>Candidatus Woeseibacteriota</taxon>
    </lineage>
</organism>
<proteinExistence type="predicted"/>
<accession>A0A1F8CL42</accession>
<sequence>MFNKFQQLGQLNKLRQQAKTLQDELSQIKEYYQDSKYKFVITGDQRLEYAEIDGVPQPDLVKAINETLANVQKKAAKKMLEMGGGLSGLLGGMGSQ</sequence>